<dbReference type="InterPro" id="IPR051268">
    <property type="entry name" value="Type-I_R_enzyme_R_subunit"/>
</dbReference>
<dbReference type="GO" id="GO:0009035">
    <property type="term" value="F:type I site-specific deoxyribonuclease activity"/>
    <property type="evidence" value="ECO:0007669"/>
    <property type="project" value="UniProtKB-EC"/>
</dbReference>
<dbReference type="PANTHER" id="PTHR30195:SF15">
    <property type="entry name" value="TYPE I RESTRICTION ENZYME HINDI ENDONUCLEASE SUBUNIT"/>
    <property type="match status" value="1"/>
</dbReference>
<keyword evidence="10" id="KW-0238">DNA-binding</keyword>
<evidence type="ECO:0000256" key="10">
    <source>
        <dbReference type="ARBA" id="ARBA00023125"/>
    </source>
</evidence>
<reference evidence="13" key="1">
    <citation type="submission" date="2016-10" db="EMBL/GenBank/DDBJ databases">
        <authorList>
            <person name="de Groot N.N."/>
        </authorList>
    </citation>
    <scope>NUCLEOTIDE SEQUENCE</scope>
</reference>
<dbReference type="SUPFAM" id="SSF52540">
    <property type="entry name" value="P-loop containing nucleoside triphosphate hydrolases"/>
    <property type="match status" value="2"/>
</dbReference>
<feature type="domain" description="Helicase ATP-binding" evidence="12">
    <location>
        <begin position="292"/>
        <end position="450"/>
    </location>
</feature>
<name>A0A1W1BS90_9ZZZZ</name>
<keyword evidence="11" id="KW-0175">Coiled coil</keyword>
<proteinExistence type="inferred from homology"/>
<sequence>MTPNSNEIQIQNNTIDLLKKMGYIYISPKEMKKHRSNTRQVILKDILQNQLQKLNSFEYKGKKYQFSSKNIARAVEDLDVLLNEGLMTANQKISDQLLLGNSYSQKLIDGVKKSFSLHYIDYKNPENNLFHVTEEFVVDRVTQQEQTKTRRPDLVLFINGIPFGVIELKSASRATEEGISQMLRNQSTNEIPNLFKYVQITLAGNNHSPQYGTTGTPKKFYAVWKESDIDLSEVVKKRVASPLDKTIYALFEKKRAAELLHSFIIFDGKIKKIARYQQYFAIKKIMKRIKKLDNKGRRQGGLIWHTQGSGKSLTMVMLAKVIKRNIIGSKVIVVTDRKDLDKQIHNTFNSAEVKAKRAKSGRDLVGLLQSGTTVITTLIHKFEKVKNVNVSFDDPNTFILVDESHRTQGGDLHKAMKKVFPEACYLGFTGTPLMRREKNSFAKFGGEIDRYTIDQAVEDRAVLPLLYEGRLVEQWINDEKGLDRRFEQIARHLNEEQKLDLKKKWARFQKVASSERRLEMIMFDINEDIKKRLKGTGFKAMLATSSKYEAIKYHKLFEEMGDINTAFVISAPDSREGHSEVDDENRAFIQQEWANVIKRYGDEEKYLDKIKDEFINGEEIEFLIVVDKLLTGFDAPRASVLYIDKLLKEHNLLQAIARVNRLYEGKDFGFIVDYRGLLGDLDKALNDYSGLADFDEEDIVGAIFDIKEEIARVKTYYEHLEELFGATTKVVENENSVNATKVSSPVVYVDDQESYEVFLADEEKRKLFYEYLSHYARALKLALSSDKIDKVFNEKEIANYKEKMKFYAGLRKAVRIRYHEEVDFGKYEKQMQKLLDTFISAEEVNQLTKLVNIFDEEFETELEKVVGDNARADKILSATTAVIAEKRESNPAYYDSLSKRIAEIIEEYKEKRLTEEEKLKQAKEIRELLLKEESIEEKNYPQSIKHNSCARAFYDNLEEYFNRVLSSADERIMVAEAPIEYGNRPQENLLTQSVLKIVKIFQEASKKPDWKNNSDMRNRIEGKIEDIFWDIEDSYGVKFEQSDELLATIQQIGVNNY</sequence>
<keyword evidence="9" id="KW-0067">ATP-binding</keyword>
<dbReference type="EMBL" id="FPHN01000062">
    <property type="protein sequence ID" value="SFV56321.1"/>
    <property type="molecule type" value="Genomic_DNA"/>
</dbReference>
<comment type="catalytic activity">
    <reaction evidence="1">
        <text>Endonucleolytic cleavage of DNA to give random double-stranded fragments with terminal 5'-phosphates, ATP is simultaneously hydrolyzed.</text>
        <dbReference type="EC" id="3.1.21.3"/>
    </reaction>
</comment>
<dbReference type="GO" id="GO:0003677">
    <property type="term" value="F:DNA binding"/>
    <property type="evidence" value="ECO:0007669"/>
    <property type="project" value="UniProtKB-KW"/>
</dbReference>
<evidence type="ECO:0000256" key="4">
    <source>
        <dbReference type="ARBA" id="ARBA00022722"/>
    </source>
</evidence>
<dbReference type="Gene3D" id="3.90.1570.50">
    <property type="match status" value="1"/>
</dbReference>
<comment type="similarity">
    <text evidence="2">Belongs to the HsdR family.</text>
</comment>
<dbReference type="CDD" id="cd22332">
    <property type="entry name" value="HsdR_N"/>
    <property type="match status" value="1"/>
</dbReference>
<dbReference type="PROSITE" id="PS51192">
    <property type="entry name" value="HELICASE_ATP_BIND_1"/>
    <property type="match status" value="1"/>
</dbReference>
<dbReference type="CDD" id="cd18030">
    <property type="entry name" value="DEXHc_RE_I_HsdR"/>
    <property type="match status" value="1"/>
</dbReference>
<dbReference type="Pfam" id="PF18766">
    <property type="entry name" value="SWI2_SNF2"/>
    <property type="match status" value="1"/>
</dbReference>
<dbReference type="InterPro" id="IPR040980">
    <property type="entry name" value="SWI2_SNF2"/>
</dbReference>
<dbReference type="GO" id="GO:0005524">
    <property type="term" value="F:ATP binding"/>
    <property type="evidence" value="ECO:0007669"/>
    <property type="project" value="UniProtKB-KW"/>
</dbReference>
<evidence type="ECO:0000256" key="2">
    <source>
        <dbReference type="ARBA" id="ARBA00008598"/>
    </source>
</evidence>
<evidence type="ECO:0000256" key="1">
    <source>
        <dbReference type="ARBA" id="ARBA00000851"/>
    </source>
</evidence>
<dbReference type="CDD" id="cd18800">
    <property type="entry name" value="SF2_C_EcoR124I-like"/>
    <property type="match status" value="1"/>
</dbReference>
<keyword evidence="8 13" id="KW-0378">Hydrolase</keyword>
<evidence type="ECO:0000256" key="3">
    <source>
        <dbReference type="ARBA" id="ARBA00012654"/>
    </source>
</evidence>
<dbReference type="EC" id="3.1.21.3" evidence="3"/>
<evidence type="ECO:0000256" key="7">
    <source>
        <dbReference type="ARBA" id="ARBA00022759"/>
    </source>
</evidence>
<organism evidence="13">
    <name type="scientific">hydrothermal vent metagenome</name>
    <dbReference type="NCBI Taxonomy" id="652676"/>
    <lineage>
        <taxon>unclassified sequences</taxon>
        <taxon>metagenomes</taxon>
        <taxon>ecological metagenomes</taxon>
    </lineage>
</organism>
<evidence type="ECO:0000259" key="12">
    <source>
        <dbReference type="PROSITE" id="PS51192"/>
    </source>
</evidence>
<dbReference type="InterPro" id="IPR014001">
    <property type="entry name" value="Helicase_ATP-bd"/>
</dbReference>
<dbReference type="NCBIfam" id="TIGR00348">
    <property type="entry name" value="hsdR"/>
    <property type="match status" value="1"/>
</dbReference>
<keyword evidence="4" id="KW-0540">Nuclease</keyword>
<dbReference type="Pfam" id="PF04313">
    <property type="entry name" value="HSDR_N"/>
    <property type="match status" value="1"/>
</dbReference>
<evidence type="ECO:0000256" key="8">
    <source>
        <dbReference type="ARBA" id="ARBA00022801"/>
    </source>
</evidence>
<dbReference type="InterPro" id="IPR007409">
    <property type="entry name" value="Restrct_endonuc_type1_HsdR_N"/>
</dbReference>
<evidence type="ECO:0000256" key="9">
    <source>
        <dbReference type="ARBA" id="ARBA00022840"/>
    </source>
</evidence>
<evidence type="ECO:0000256" key="6">
    <source>
        <dbReference type="ARBA" id="ARBA00022747"/>
    </source>
</evidence>
<accession>A0A1W1BS90</accession>
<gene>
    <name evidence="13" type="ORF">MNB_SV-14-1822</name>
</gene>
<dbReference type="Gene3D" id="3.40.50.300">
    <property type="entry name" value="P-loop containing nucleotide triphosphate hydrolases"/>
    <property type="match status" value="2"/>
</dbReference>
<dbReference type="SMART" id="SM00487">
    <property type="entry name" value="DEXDc"/>
    <property type="match status" value="1"/>
</dbReference>
<dbReference type="InterPro" id="IPR004473">
    <property type="entry name" value="Restrct_endonuc_typeI_HsdR"/>
</dbReference>
<dbReference type="AlphaFoldDB" id="A0A1W1BS90"/>
<evidence type="ECO:0000256" key="11">
    <source>
        <dbReference type="SAM" id="Coils"/>
    </source>
</evidence>
<keyword evidence="6" id="KW-0680">Restriction system</keyword>
<dbReference type="GO" id="GO:0009307">
    <property type="term" value="P:DNA restriction-modification system"/>
    <property type="evidence" value="ECO:0007669"/>
    <property type="project" value="UniProtKB-KW"/>
</dbReference>
<dbReference type="InterPro" id="IPR027417">
    <property type="entry name" value="P-loop_NTPase"/>
</dbReference>
<evidence type="ECO:0000313" key="13">
    <source>
        <dbReference type="EMBL" id="SFV56321.1"/>
    </source>
</evidence>
<keyword evidence="5" id="KW-0547">Nucleotide-binding</keyword>
<feature type="coiled-coil region" evidence="11">
    <location>
        <begin position="894"/>
        <end position="932"/>
    </location>
</feature>
<protein>
    <recommendedName>
        <fullName evidence="3">type I site-specific deoxyribonuclease</fullName>
        <ecNumber evidence="3">3.1.21.3</ecNumber>
    </recommendedName>
</protein>
<keyword evidence="7" id="KW-0255">Endonuclease</keyword>
<dbReference type="Pfam" id="PF22679">
    <property type="entry name" value="T1R_D3-like"/>
    <property type="match status" value="1"/>
</dbReference>
<dbReference type="InterPro" id="IPR055180">
    <property type="entry name" value="HsdR_RecA-like_helicase_dom_2"/>
</dbReference>
<evidence type="ECO:0000256" key="5">
    <source>
        <dbReference type="ARBA" id="ARBA00022741"/>
    </source>
</evidence>
<dbReference type="PANTHER" id="PTHR30195">
    <property type="entry name" value="TYPE I SITE-SPECIFIC DEOXYRIBONUCLEASE PROTEIN SUBUNIT M AND R"/>
    <property type="match status" value="1"/>
</dbReference>